<keyword evidence="4" id="KW-1185">Reference proteome</keyword>
<sequence length="202" mass="21174">MRSTPPQNFPSSPTLSTRPTLTKRPHAARTATALLTTITATIATLTTLTPTASATPTTTPTSATTPISTTPHCPESALTIKASIPTPQHPDVVRISATNRTAKPCVIDRIPTVTFGDLDGAAEPDPPTESALYHLAPGSTAYATVRTVTGRPSPSARTVDFITVAADPSHRGHRFDATAIGAPPAGIRVWTPTTTWWRPTPA</sequence>
<dbReference type="Proteomes" id="UP000286746">
    <property type="component" value="Unassembled WGS sequence"/>
</dbReference>
<feature type="compositionally biased region" description="Low complexity" evidence="1">
    <location>
        <begin position="51"/>
        <end position="71"/>
    </location>
</feature>
<evidence type="ECO:0000313" key="4">
    <source>
        <dbReference type="Proteomes" id="UP000286746"/>
    </source>
</evidence>
<organism evidence="3 4">
    <name type="scientific">Streptomyces paromomycinus</name>
    <name type="common">Streptomyces rimosus subsp. paromomycinus</name>
    <dbReference type="NCBI Taxonomy" id="92743"/>
    <lineage>
        <taxon>Bacteria</taxon>
        <taxon>Bacillati</taxon>
        <taxon>Actinomycetota</taxon>
        <taxon>Actinomycetes</taxon>
        <taxon>Kitasatosporales</taxon>
        <taxon>Streptomycetaceae</taxon>
        <taxon>Streptomyces</taxon>
    </lineage>
</organism>
<feature type="region of interest" description="Disordered" evidence="1">
    <location>
        <begin position="51"/>
        <end position="73"/>
    </location>
</feature>
<comment type="caution">
    <text evidence="3">The sequence shown here is derived from an EMBL/GenBank/DDBJ whole genome shotgun (WGS) entry which is preliminary data.</text>
</comment>
<dbReference type="AlphaFoldDB" id="A0A401W6Y1"/>
<protein>
    <recommendedName>
        <fullName evidence="2">DUF4232 domain-containing protein</fullName>
    </recommendedName>
</protein>
<dbReference type="Pfam" id="PF14016">
    <property type="entry name" value="DUF4232"/>
    <property type="match status" value="1"/>
</dbReference>
<evidence type="ECO:0000259" key="2">
    <source>
        <dbReference type="Pfam" id="PF14016"/>
    </source>
</evidence>
<accession>A0A401W6Y1</accession>
<evidence type="ECO:0000313" key="3">
    <source>
        <dbReference type="EMBL" id="GCD45107.1"/>
    </source>
</evidence>
<dbReference type="EMBL" id="BHZD01000001">
    <property type="protein sequence ID" value="GCD45107.1"/>
    <property type="molecule type" value="Genomic_DNA"/>
</dbReference>
<reference evidence="3 4" key="1">
    <citation type="submission" date="2018-11" db="EMBL/GenBank/DDBJ databases">
        <title>Whole genome sequence of Streptomyces paromomycinus NBRC 15454(T).</title>
        <authorList>
            <person name="Komaki H."/>
            <person name="Tamura T."/>
        </authorList>
    </citation>
    <scope>NUCLEOTIDE SEQUENCE [LARGE SCALE GENOMIC DNA]</scope>
    <source>
        <strain evidence="3 4">NBRC 15454</strain>
    </source>
</reference>
<feature type="region of interest" description="Disordered" evidence="1">
    <location>
        <begin position="1"/>
        <end position="26"/>
    </location>
</feature>
<name>A0A401W6Y1_STREY</name>
<proteinExistence type="predicted"/>
<dbReference type="InterPro" id="IPR025326">
    <property type="entry name" value="DUF4232"/>
</dbReference>
<feature type="domain" description="DUF4232" evidence="2">
    <location>
        <begin position="73"/>
        <end position="195"/>
    </location>
</feature>
<gene>
    <name evidence="3" type="ORF">GKJPGBOP_04827</name>
</gene>
<evidence type="ECO:0000256" key="1">
    <source>
        <dbReference type="SAM" id="MobiDB-lite"/>
    </source>
</evidence>
<feature type="compositionally biased region" description="Low complexity" evidence="1">
    <location>
        <begin position="10"/>
        <end position="20"/>
    </location>
</feature>